<dbReference type="KEGG" id="can:Cyan10605_3517"/>
<dbReference type="EMBL" id="CP003948">
    <property type="protein sequence ID" value="AFZ55550.1"/>
    <property type="molecule type" value="Genomic_DNA"/>
</dbReference>
<geneLocation type="plasmid" evidence="1 2">
    <name>pCYAN10605.01</name>
</geneLocation>
<gene>
    <name evidence="1" type="ordered locus">Cyan10605_3517</name>
</gene>
<keyword evidence="2" id="KW-1185">Reference proteome</keyword>
<dbReference type="HOGENOM" id="CLU_655155_0_0_3"/>
<evidence type="ECO:0000313" key="1">
    <source>
        <dbReference type="EMBL" id="AFZ55550.1"/>
    </source>
</evidence>
<protein>
    <submittedName>
        <fullName evidence="1">Uncharacterized protein</fullName>
    </submittedName>
</protein>
<reference evidence="2" key="1">
    <citation type="journal article" date="2013" name="Proc. Natl. Acad. Sci. U.S.A.">
        <title>Improving the coverage of the cyanobacterial phylum using diversity-driven genome sequencing.</title>
        <authorList>
            <person name="Shih P.M."/>
            <person name="Wu D."/>
            <person name="Latifi A."/>
            <person name="Axen S.D."/>
            <person name="Fewer D.P."/>
            <person name="Talla E."/>
            <person name="Calteau A."/>
            <person name="Cai F."/>
            <person name="Tandeau de Marsac N."/>
            <person name="Rippka R."/>
            <person name="Herdman M."/>
            <person name="Sivonen K."/>
            <person name="Coursin T."/>
            <person name="Laurent T."/>
            <person name="Goodwin L."/>
            <person name="Nolan M."/>
            <person name="Davenport K.W."/>
            <person name="Han C.S."/>
            <person name="Rubin E.M."/>
            <person name="Eisen J.A."/>
            <person name="Woyke T."/>
            <person name="Gugger M."/>
            <person name="Kerfeld C.A."/>
        </authorList>
    </citation>
    <scope>NUCLEOTIDE SEQUENCE [LARGE SCALE GENOMIC DNA]</scope>
    <source>
        <strain evidence="2">PCC 10605</strain>
        <plasmid evidence="2">Plasmid pCYAN10605.01</plasmid>
    </source>
</reference>
<dbReference type="eggNOG" id="ENOG502ZBDI">
    <property type="taxonomic scope" value="Bacteria"/>
</dbReference>
<dbReference type="OrthoDB" id="571492at2"/>
<evidence type="ECO:0000313" key="2">
    <source>
        <dbReference type="Proteomes" id="UP000010480"/>
    </source>
</evidence>
<organism evidence="1 2">
    <name type="scientific">Cyanobacterium aponinum (strain PCC 10605)</name>
    <dbReference type="NCBI Taxonomy" id="755178"/>
    <lineage>
        <taxon>Bacteria</taxon>
        <taxon>Bacillati</taxon>
        <taxon>Cyanobacteriota</taxon>
        <taxon>Cyanophyceae</taxon>
        <taxon>Oscillatoriophycideae</taxon>
        <taxon>Chroococcales</taxon>
        <taxon>Geminocystaceae</taxon>
        <taxon>Cyanobacterium</taxon>
    </lineage>
</organism>
<sequence length="434" mass="50167">MASILFSFVGNQDPVSHNTNEEGSIVTLVRYLLAQQKTIKKIILLYTETTAKGAKETQEWLLDILENSPFKPEDFSLIQVQEKLSTDPVNLSLVIEEVKTQIKKIQEIQKGDDILELNSSSGTPTMKASLGVLQGAGYLPKSNIWQVRNPREMREGQARVFKTNVDILKQEFDIKVIKEQVSNYNYNGALKTLSNSSLVDNGIGYFLQYGAYRLAFNFKDASEYIRDFRSFFEERLTKEINRLASKNQESILIELYYHILAHLKTKEYSQFLILVFGFQEFVLKFLVRKFISPDLLNKSWNQNLKQSVINACNNYEHGELRKYVQKYRQYNQTLQIDKMSRIVMLRIIQYPSFSCPKSLIDNLLHLESYCDKRNELVHQFEGVSESDITETELNDMVNKIQSILSDLFPDSFIKESCFAVLNKKIMAKLINSDG</sequence>
<dbReference type="AlphaFoldDB" id="K9ZAD1"/>
<accession>K9ZAD1</accession>
<dbReference type="Proteomes" id="UP000010480">
    <property type="component" value="Plasmid pCYAN10605.01"/>
</dbReference>
<keyword evidence="1" id="KW-0614">Plasmid</keyword>
<dbReference type="RefSeq" id="WP_015221267.1">
    <property type="nucleotide sequence ID" value="NC_019777.1"/>
</dbReference>
<proteinExistence type="predicted"/>
<name>K9ZAD1_CYAAP</name>